<keyword evidence="3" id="KW-0560">Oxidoreductase</keyword>
<evidence type="ECO:0000313" key="4">
    <source>
        <dbReference type="Proteomes" id="UP001235712"/>
    </source>
</evidence>
<evidence type="ECO:0000256" key="1">
    <source>
        <dbReference type="ARBA" id="ARBA00006484"/>
    </source>
</evidence>
<dbReference type="SMART" id="SM00822">
    <property type="entry name" value="PKS_KR"/>
    <property type="match status" value="1"/>
</dbReference>
<dbReference type="InterPro" id="IPR036291">
    <property type="entry name" value="NAD(P)-bd_dom_sf"/>
</dbReference>
<proteinExistence type="inferred from homology"/>
<keyword evidence="4" id="KW-1185">Reference proteome</keyword>
<reference evidence="3 4" key="1">
    <citation type="submission" date="2023-07" db="EMBL/GenBank/DDBJ databases">
        <title>Sequencing the genomes of 1000 actinobacteria strains.</title>
        <authorList>
            <person name="Klenk H.-P."/>
        </authorList>
    </citation>
    <scope>NUCLEOTIDE SEQUENCE [LARGE SCALE GENOMIC DNA]</scope>
    <source>
        <strain evidence="3 4">DSM 44388</strain>
    </source>
</reference>
<name>A0ABT9P6X8_9ACTN</name>
<dbReference type="SUPFAM" id="SSF51735">
    <property type="entry name" value="NAD(P)-binding Rossmann-fold domains"/>
    <property type="match status" value="1"/>
</dbReference>
<dbReference type="RefSeq" id="WP_307245598.1">
    <property type="nucleotide sequence ID" value="NZ_JAUSQZ010000001.1"/>
</dbReference>
<accession>A0ABT9P6X8</accession>
<comment type="caution">
    <text evidence="3">The sequence shown here is derived from an EMBL/GenBank/DDBJ whole genome shotgun (WGS) entry which is preliminary data.</text>
</comment>
<dbReference type="InterPro" id="IPR057326">
    <property type="entry name" value="KR_dom"/>
</dbReference>
<protein>
    <submittedName>
        <fullName evidence="3">3-oxoacyl-[acyl-carrier protein] reductase</fullName>
        <ecNumber evidence="3">1.1.1.100</ecNumber>
    </submittedName>
</protein>
<dbReference type="PRINTS" id="PR00081">
    <property type="entry name" value="GDHRDH"/>
</dbReference>
<dbReference type="EMBL" id="JAUSQZ010000001">
    <property type="protein sequence ID" value="MDP9828428.1"/>
    <property type="molecule type" value="Genomic_DNA"/>
</dbReference>
<dbReference type="InterPro" id="IPR002347">
    <property type="entry name" value="SDR_fam"/>
</dbReference>
<dbReference type="PROSITE" id="PS00061">
    <property type="entry name" value="ADH_SHORT"/>
    <property type="match status" value="1"/>
</dbReference>
<comment type="similarity">
    <text evidence="1">Belongs to the short-chain dehydrogenases/reductases (SDR) family.</text>
</comment>
<evidence type="ECO:0000313" key="3">
    <source>
        <dbReference type="EMBL" id="MDP9828428.1"/>
    </source>
</evidence>
<dbReference type="PANTHER" id="PTHR42879">
    <property type="entry name" value="3-OXOACYL-(ACYL-CARRIER-PROTEIN) REDUCTASE"/>
    <property type="match status" value="1"/>
</dbReference>
<gene>
    <name evidence="3" type="ORF">J2S57_004177</name>
</gene>
<dbReference type="InterPro" id="IPR020904">
    <property type="entry name" value="Sc_DH/Rdtase_CS"/>
</dbReference>
<dbReference type="InterPro" id="IPR050259">
    <property type="entry name" value="SDR"/>
</dbReference>
<dbReference type="PRINTS" id="PR00080">
    <property type="entry name" value="SDRFAMILY"/>
</dbReference>
<dbReference type="Pfam" id="PF13561">
    <property type="entry name" value="adh_short_C2"/>
    <property type="match status" value="1"/>
</dbReference>
<dbReference type="PANTHER" id="PTHR42879:SF2">
    <property type="entry name" value="3-OXOACYL-[ACYL-CARRIER-PROTEIN] REDUCTASE FABG"/>
    <property type="match status" value="1"/>
</dbReference>
<dbReference type="Proteomes" id="UP001235712">
    <property type="component" value="Unassembled WGS sequence"/>
</dbReference>
<dbReference type="Gene3D" id="3.40.50.720">
    <property type="entry name" value="NAD(P)-binding Rossmann-like Domain"/>
    <property type="match status" value="1"/>
</dbReference>
<sequence length="234" mass="24241">MSRSVLVTGGNRGIGLAVARALADAGDKVAVTYRTGEPPDGLFGVRCDVTDDASVREAVEAVRIQQGAVQVLVSNAGITRDSLLMRMSDDDFAAVLDTNLLGAVRMTRAVLNDMVLARWGRLVYVSSITGLSGAPGQTNYGASKAGLIGFARSVAKEFGRRHITANVVTPGLIRTEMSTAVSEKRWTALVGETVLGRAGEPGEVAAVVRFLCGDDAGYVTGATLPVTGGAGMGQ</sequence>
<dbReference type="GO" id="GO:0004316">
    <property type="term" value="F:3-oxoacyl-[acyl-carrier-protein] reductase (NADPH) activity"/>
    <property type="evidence" value="ECO:0007669"/>
    <property type="project" value="UniProtKB-EC"/>
</dbReference>
<feature type="domain" description="Ketoreductase" evidence="2">
    <location>
        <begin position="3"/>
        <end position="176"/>
    </location>
</feature>
<dbReference type="EC" id="1.1.1.100" evidence="3"/>
<organism evidence="3 4">
    <name type="scientific">Kineosporia succinea</name>
    <dbReference type="NCBI Taxonomy" id="84632"/>
    <lineage>
        <taxon>Bacteria</taxon>
        <taxon>Bacillati</taxon>
        <taxon>Actinomycetota</taxon>
        <taxon>Actinomycetes</taxon>
        <taxon>Kineosporiales</taxon>
        <taxon>Kineosporiaceae</taxon>
        <taxon>Kineosporia</taxon>
    </lineage>
</organism>
<evidence type="ECO:0000259" key="2">
    <source>
        <dbReference type="SMART" id="SM00822"/>
    </source>
</evidence>